<evidence type="ECO:0000259" key="2">
    <source>
        <dbReference type="Pfam" id="PF13152"/>
    </source>
</evidence>
<dbReference type="Pfam" id="PF13411">
    <property type="entry name" value="MerR_1"/>
    <property type="match status" value="1"/>
</dbReference>
<sequence>MDGLLRKKDVVEAVGVPKSTVSDWITNFSPFIPKVKNGSTVYYKPEAIEVLLTVKELRAQDYDMSQISLELTERGFPVDAETVSDEVKTTISRAEKVKDRDALLTVMSTMGKAMERMTELEKLVAETKAQQLEQEKINEQLKEKIEEQKQYISDRIEERDAKLMTAIRELQDSRKQVAAEVDHEKKRSFFSRLFGR</sequence>
<keyword evidence="1" id="KW-0175">Coiled coil</keyword>
<accession>A0ABS2Q413</accession>
<dbReference type="InterPro" id="IPR009061">
    <property type="entry name" value="DNA-bd_dom_put_sf"/>
</dbReference>
<keyword evidence="4" id="KW-0238">DNA-binding</keyword>
<keyword evidence="5" id="KW-1185">Reference proteome</keyword>
<feature type="coiled-coil region" evidence="1">
    <location>
        <begin position="110"/>
        <end position="187"/>
    </location>
</feature>
<feature type="domain" description="HTH merR-type" evidence="3">
    <location>
        <begin position="8"/>
        <end position="69"/>
    </location>
</feature>
<dbReference type="Pfam" id="PF13152">
    <property type="entry name" value="DUF3967"/>
    <property type="match status" value="1"/>
</dbReference>
<evidence type="ECO:0000313" key="5">
    <source>
        <dbReference type="Proteomes" id="UP000808914"/>
    </source>
</evidence>
<reference evidence="4 5" key="1">
    <citation type="submission" date="2021-01" db="EMBL/GenBank/DDBJ databases">
        <title>Genomic Encyclopedia of Type Strains, Phase IV (KMG-IV): sequencing the most valuable type-strain genomes for metagenomic binning, comparative biology and taxonomic classification.</title>
        <authorList>
            <person name="Goeker M."/>
        </authorList>
    </citation>
    <scope>NUCLEOTIDE SEQUENCE [LARGE SCALE GENOMIC DNA]</scope>
    <source>
        <strain evidence="4 5">DSM 28236</strain>
    </source>
</reference>
<protein>
    <submittedName>
        <fullName evidence="4">DNA-binding transcriptional MerR regulator</fullName>
    </submittedName>
</protein>
<dbReference type="RefSeq" id="WP_205004893.1">
    <property type="nucleotide sequence ID" value="NZ_JAFBER010000040.1"/>
</dbReference>
<dbReference type="EMBL" id="JAFBER010000040">
    <property type="protein sequence ID" value="MBM7647030.1"/>
    <property type="molecule type" value="Genomic_DNA"/>
</dbReference>
<dbReference type="Gene3D" id="1.10.1660.10">
    <property type="match status" value="1"/>
</dbReference>
<evidence type="ECO:0000313" key="4">
    <source>
        <dbReference type="EMBL" id="MBM7647030.1"/>
    </source>
</evidence>
<gene>
    <name evidence="4" type="ORF">JOD45_003265</name>
</gene>
<organism evidence="4 5">
    <name type="scientific">Scopulibacillus daqui</name>
    <dbReference type="NCBI Taxonomy" id="1469162"/>
    <lineage>
        <taxon>Bacteria</taxon>
        <taxon>Bacillati</taxon>
        <taxon>Bacillota</taxon>
        <taxon>Bacilli</taxon>
        <taxon>Bacillales</taxon>
        <taxon>Sporolactobacillaceae</taxon>
        <taxon>Scopulibacillus</taxon>
    </lineage>
</organism>
<dbReference type="GO" id="GO:0003677">
    <property type="term" value="F:DNA binding"/>
    <property type="evidence" value="ECO:0007669"/>
    <property type="project" value="UniProtKB-KW"/>
</dbReference>
<evidence type="ECO:0000256" key="1">
    <source>
        <dbReference type="SAM" id="Coils"/>
    </source>
</evidence>
<dbReference type="InterPro" id="IPR025052">
    <property type="entry name" value="DUF3967"/>
</dbReference>
<comment type="caution">
    <text evidence="4">The sequence shown here is derived from an EMBL/GenBank/DDBJ whole genome shotgun (WGS) entry which is preliminary data.</text>
</comment>
<dbReference type="Proteomes" id="UP000808914">
    <property type="component" value="Unassembled WGS sequence"/>
</dbReference>
<feature type="domain" description="DUF3967" evidence="2">
    <location>
        <begin position="155"/>
        <end position="180"/>
    </location>
</feature>
<dbReference type="SUPFAM" id="SSF46955">
    <property type="entry name" value="Putative DNA-binding domain"/>
    <property type="match status" value="1"/>
</dbReference>
<dbReference type="InterPro" id="IPR000551">
    <property type="entry name" value="MerR-type_HTH_dom"/>
</dbReference>
<name>A0ABS2Q413_9BACL</name>
<evidence type="ECO:0000259" key="3">
    <source>
        <dbReference type="Pfam" id="PF13411"/>
    </source>
</evidence>
<proteinExistence type="predicted"/>